<organism evidence="5 6">
    <name type="scientific">Luteolibacter flavescens</name>
    <dbReference type="NCBI Taxonomy" id="1859460"/>
    <lineage>
        <taxon>Bacteria</taxon>
        <taxon>Pseudomonadati</taxon>
        <taxon>Verrucomicrobiota</taxon>
        <taxon>Verrucomicrobiia</taxon>
        <taxon>Verrucomicrobiales</taxon>
        <taxon>Verrucomicrobiaceae</taxon>
        <taxon>Luteolibacter</taxon>
    </lineage>
</organism>
<dbReference type="SUPFAM" id="SSF48726">
    <property type="entry name" value="Immunoglobulin"/>
    <property type="match status" value="1"/>
</dbReference>
<comment type="caution">
    <text evidence="5">The sequence shown here is derived from an EMBL/GenBank/DDBJ whole genome shotgun (WGS) entry which is preliminary data.</text>
</comment>
<gene>
    <name evidence="5" type="ORF">OKA04_23075</name>
</gene>
<feature type="chain" id="PRO_5046350041" evidence="3">
    <location>
        <begin position="28"/>
        <end position="1284"/>
    </location>
</feature>
<dbReference type="PANTHER" id="PTHR45080:SF8">
    <property type="entry name" value="IG-LIKE DOMAIN-CONTAINING PROTEIN"/>
    <property type="match status" value="1"/>
</dbReference>
<dbReference type="InterPro" id="IPR003598">
    <property type="entry name" value="Ig_sub2"/>
</dbReference>
<dbReference type="RefSeq" id="WP_264503595.1">
    <property type="nucleotide sequence ID" value="NZ_JAPDDS010000020.1"/>
</dbReference>
<dbReference type="Pfam" id="PF13927">
    <property type="entry name" value="Ig_3"/>
    <property type="match status" value="1"/>
</dbReference>
<evidence type="ECO:0000256" key="1">
    <source>
        <dbReference type="ARBA" id="ARBA00022729"/>
    </source>
</evidence>
<reference evidence="5 6" key="1">
    <citation type="submission" date="2022-10" db="EMBL/GenBank/DDBJ databases">
        <title>Luteolibacter flavescens strain MCCC 1K03193, whole genome shotgun sequencing project.</title>
        <authorList>
            <person name="Zhao G."/>
            <person name="Shen L."/>
        </authorList>
    </citation>
    <scope>NUCLEOTIDE SEQUENCE [LARGE SCALE GENOMIC DNA]</scope>
    <source>
        <strain evidence="5 6">MCCC 1K03193</strain>
    </source>
</reference>
<feature type="signal peptide" evidence="3">
    <location>
        <begin position="1"/>
        <end position="27"/>
    </location>
</feature>
<dbReference type="InterPro" id="IPR011050">
    <property type="entry name" value="Pectin_lyase_fold/virulence"/>
</dbReference>
<keyword evidence="1 3" id="KW-0732">Signal</keyword>
<protein>
    <submittedName>
        <fullName evidence="5">Immunoglobulin domain-containing protein</fullName>
    </submittedName>
</protein>
<accession>A0ABT3FWE2</accession>
<dbReference type="InterPro" id="IPR013425">
    <property type="entry name" value="Autotrns_rpt"/>
</dbReference>
<evidence type="ECO:0000256" key="3">
    <source>
        <dbReference type="SAM" id="SignalP"/>
    </source>
</evidence>
<dbReference type="InterPro" id="IPR050958">
    <property type="entry name" value="Cell_Adh-Cytoskel_Orgn"/>
</dbReference>
<dbReference type="Pfam" id="PF12951">
    <property type="entry name" value="PATR"/>
    <property type="match status" value="1"/>
</dbReference>
<dbReference type="Proteomes" id="UP001207930">
    <property type="component" value="Unassembled WGS sequence"/>
</dbReference>
<dbReference type="PROSITE" id="PS50835">
    <property type="entry name" value="IG_LIKE"/>
    <property type="match status" value="1"/>
</dbReference>
<dbReference type="InterPro" id="IPR007110">
    <property type="entry name" value="Ig-like_dom"/>
</dbReference>
<dbReference type="EMBL" id="JAPDDS010000020">
    <property type="protein sequence ID" value="MCW1887639.1"/>
    <property type="molecule type" value="Genomic_DNA"/>
</dbReference>
<name>A0ABT3FWE2_9BACT</name>
<dbReference type="SMART" id="SM00409">
    <property type="entry name" value="IG"/>
    <property type="match status" value="1"/>
</dbReference>
<evidence type="ECO:0000313" key="5">
    <source>
        <dbReference type="EMBL" id="MCW1887639.1"/>
    </source>
</evidence>
<dbReference type="PANTHER" id="PTHR45080">
    <property type="entry name" value="CONTACTIN 5"/>
    <property type="match status" value="1"/>
</dbReference>
<dbReference type="NCBIfam" id="TIGR02601">
    <property type="entry name" value="autotrns_rpt"/>
    <property type="match status" value="1"/>
</dbReference>
<keyword evidence="6" id="KW-1185">Reference proteome</keyword>
<dbReference type="SMART" id="SM00408">
    <property type="entry name" value="IGc2"/>
    <property type="match status" value="1"/>
</dbReference>
<proteinExistence type="predicted"/>
<sequence length="1284" mass="129963">MKRPYPNSFRNCTFVLTGCLSPLALQAAPLAYEGFDYATGTGNLTTLNGGTGWNGAWQTVNNGSADILTGSMTAGASSPAGYDALSIGNSSLLPNNRRVGRLIDTSANGPFGLRGYRDANGRIGADGTTIYLSFLQQANGTSSYYEFEFHRDNLGDSGRIGGIGNDQGGNNVHLRAPNGTHTLVGPGNTNVNFYVVRIDFKAGNDDVYVYQNPTSATEPTPTLTKLAAADMSFNGISFGAFNNSRTISHDEVRIGQTWGDVTIPVASAPTFASQPQASVTAFTGGTVTLTAAANGHPAPTYQWYRGATLLTGQTGTSLTLNNVQAGDAGAYHAVATNSQGTATSSNATVVVQTTPATLLAYEGFDYSVGVANMNGKNGGVGWGAPWTAVDGGGGNPQTGNLVAGTNAPNGYDAQSLSNSSFIPNAKRDGRVLDTTPGGRFGTAGYIDGNGNIGADGKTLYLSFLQQPDGTSLFYEFEFHRGNLGDPGRIAGIGNDTAGAVVNLRTPQNSPTLIGPGSTGVNFYVVRIDYKAGNQDEIRIYQNPVSATEPGVPTVLKTNGGDLSFNGLSMAAFVNGRTVKHDEIRIGQNWSDVVSGTSRRNLTWVGNGTTNPWDFSSTVWNDGVGATAFADGDPVTFANAGSGTPALNVTTNVSTASILVDNSTHAYSFGGTGTITSSGGLHKLGTSALTITAPTVFGSSVLLDAGDVALNGTSTVAGNLTLAAGSGALTLGGNNTFNGSMLDAGATARTFSGTNSFTGLATTNASLTFSGTTNFTGAGAVIWFGNLAGSNTSVTIEPGAVINVTGNYNDSTVFGRDGGSATIVQNGGTFTFNPANRGEMFLGASLNTAGTTVTYEMKGGTLDLTNKRLAIALGGNGMGTTGVFTQTAGTVLARQLDLGANVAFGNATYTLEGGSLTIGAGGITTATGSPDFYALELGGGTVGAADNWSSSLDVDLTGTNGNTTFDTSTHTVRLSGIIDGAGGIVKNGTGTLVLNGFNGYNGPTQVTAGTVGGRGAGSNSALTVASGATVSPGDVFADSFAAASAVLSSGSTLHVMIDNETDSGGQLQVGGTANITGANLTFSEIGTGFVPSGTDIVIVDASGGRTGTFAGLAEGATVDTGVNTFTIHYTPTQVKLTSTSAGNPYSTWAAANGLDGSTPQKDPAFEADPDGDGIANGLEWVLGGNPQVSGASLVTATGSGANGLTIAFNREETSIGFATLLVQWNTDLGAVWTDVPIEATGGTYANGVTVTVDDAATPDRVTVTIPAANSAGGKLFGRIHVTAVE</sequence>
<keyword evidence="2" id="KW-1015">Disulfide bond</keyword>
<evidence type="ECO:0000313" key="6">
    <source>
        <dbReference type="Proteomes" id="UP001207930"/>
    </source>
</evidence>
<dbReference type="InterPro" id="IPR013783">
    <property type="entry name" value="Ig-like_fold"/>
</dbReference>
<evidence type="ECO:0000256" key="2">
    <source>
        <dbReference type="ARBA" id="ARBA00023157"/>
    </source>
</evidence>
<feature type="domain" description="Ig-like" evidence="4">
    <location>
        <begin position="269"/>
        <end position="350"/>
    </location>
</feature>
<dbReference type="Gene3D" id="2.60.40.10">
    <property type="entry name" value="Immunoglobulins"/>
    <property type="match status" value="1"/>
</dbReference>
<evidence type="ECO:0000259" key="4">
    <source>
        <dbReference type="PROSITE" id="PS50835"/>
    </source>
</evidence>
<dbReference type="SUPFAM" id="SSF51126">
    <property type="entry name" value="Pectin lyase-like"/>
    <property type="match status" value="1"/>
</dbReference>
<dbReference type="InterPro" id="IPR036179">
    <property type="entry name" value="Ig-like_dom_sf"/>
</dbReference>
<dbReference type="InterPro" id="IPR003599">
    <property type="entry name" value="Ig_sub"/>
</dbReference>